<keyword evidence="1" id="KW-0472">Membrane</keyword>
<dbReference type="EMBL" id="PSQE01000004">
    <property type="protein sequence ID" value="RHN64454.1"/>
    <property type="molecule type" value="Genomic_DNA"/>
</dbReference>
<dbReference type="AlphaFoldDB" id="A0A396IJF4"/>
<sequence>MRGGAVTGWSLLACFGFCCLHPPAGDSLGLRLLYASVFHFRKGSGLAWLCLLQGVPRWQNLLRFRVFRLYMAPFVFFIPFRLFRVLFVLLVQLIENKFG</sequence>
<keyword evidence="1" id="KW-1133">Transmembrane helix</keyword>
<dbReference type="Gramene" id="rna27273">
    <property type="protein sequence ID" value="RHN64454.1"/>
    <property type="gene ID" value="gene27273"/>
</dbReference>
<organism evidence="3">
    <name type="scientific">Medicago truncatula</name>
    <name type="common">Barrel medic</name>
    <name type="synonym">Medicago tribuloides</name>
    <dbReference type="NCBI Taxonomy" id="3880"/>
    <lineage>
        <taxon>Eukaryota</taxon>
        <taxon>Viridiplantae</taxon>
        <taxon>Streptophyta</taxon>
        <taxon>Embryophyta</taxon>
        <taxon>Tracheophyta</taxon>
        <taxon>Spermatophyta</taxon>
        <taxon>Magnoliopsida</taxon>
        <taxon>eudicotyledons</taxon>
        <taxon>Gunneridae</taxon>
        <taxon>Pentapetalae</taxon>
        <taxon>rosids</taxon>
        <taxon>fabids</taxon>
        <taxon>Fabales</taxon>
        <taxon>Fabaceae</taxon>
        <taxon>Papilionoideae</taxon>
        <taxon>50 kb inversion clade</taxon>
        <taxon>NPAAA clade</taxon>
        <taxon>Hologalegina</taxon>
        <taxon>IRL clade</taxon>
        <taxon>Trifolieae</taxon>
        <taxon>Medicago</taxon>
    </lineage>
</organism>
<feature type="chain" id="PRO_5017244146" description="Transmembrane protein" evidence="2">
    <location>
        <begin position="28"/>
        <end position="99"/>
    </location>
</feature>
<evidence type="ECO:0000313" key="3">
    <source>
        <dbReference type="EMBL" id="RHN64454.1"/>
    </source>
</evidence>
<feature type="signal peptide" evidence="2">
    <location>
        <begin position="1"/>
        <end position="27"/>
    </location>
</feature>
<keyword evidence="1" id="KW-0812">Transmembrane</keyword>
<accession>A0A396IJF4</accession>
<evidence type="ECO:0000256" key="2">
    <source>
        <dbReference type="SAM" id="SignalP"/>
    </source>
</evidence>
<keyword evidence="2" id="KW-0732">Signal</keyword>
<evidence type="ECO:0008006" key="4">
    <source>
        <dbReference type="Google" id="ProtNLM"/>
    </source>
</evidence>
<protein>
    <recommendedName>
        <fullName evidence="4">Transmembrane protein</fullName>
    </recommendedName>
</protein>
<proteinExistence type="predicted"/>
<reference evidence="3" key="1">
    <citation type="journal article" date="2018" name="Nat. Plants">
        <title>Whole-genome landscape of Medicago truncatula symbiotic genes.</title>
        <authorList>
            <person name="Pecrix Y."/>
            <person name="Gamas P."/>
            <person name="Carrere S."/>
        </authorList>
    </citation>
    <scope>NUCLEOTIDE SEQUENCE</scope>
    <source>
        <tissue evidence="3">Leaves</tissue>
    </source>
</reference>
<evidence type="ECO:0000256" key="1">
    <source>
        <dbReference type="SAM" id="Phobius"/>
    </source>
</evidence>
<gene>
    <name evidence="3" type="ORF">MtrunA17_Chr4g0069281</name>
</gene>
<comment type="caution">
    <text evidence="3">The sequence shown here is derived from an EMBL/GenBank/DDBJ whole genome shotgun (WGS) entry which is preliminary data.</text>
</comment>
<name>A0A396IJF4_MEDTR</name>
<dbReference type="Proteomes" id="UP000265566">
    <property type="component" value="Chromosome 4"/>
</dbReference>
<feature type="transmembrane region" description="Helical" evidence="1">
    <location>
        <begin position="67"/>
        <end position="94"/>
    </location>
</feature>